<keyword evidence="3" id="KW-0479">Metal-binding</keyword>
<keyword evidence="2" id="KW-0378">Hydrolase</keyword>
<accession>A0A0J1ILJ1</accession>
<dbReference type="PIRSF" id="PIRSF005962">
    <property type="entry name" value="Pept_M20D_amidohydro"/>
    <property type="match status" value="1"/>
</dbReference>
<dbReference type="GeneID" id="56347837"/>
<proteinExistence type="inferred from homology"/>
<evidence type="ECO:0000256" key="3">
    <source>
        <dbReference type="PIRSR" id="PIRSR005962-1"/>
    </source>
</evidence>
<keyword evidence="6" id="KW-1185">Reference proteome</keyword>
<dbReference type="GO" id="GO:0016787">
    <property type="term" value="F:hydrolase activity"/>
    <property type="evidence" value="ECO:0007669"/>
    <property type="project" value="UniProtKB-KW"/>
</dbReference>
<evidence type="ECO:0000256" key="1">
    <source>
        <dbReference type="ARBA" id="ARBA00006153"/>
    </source>
</evidence>
<dbReference type="InterPro" id="IPR002933">
    <property type="entry name" value="Peptidase_M20"/>
</dbReference>
<dbReference type="Gene3D" id="3.40.630.10">
    <property type="entry name" value="Zn peptidases"/>
    <property type="match status" value="1"/>
</dbReference>
<dbReference type="PANTHER" id="PTHR11014:SF63">
    <property type="entry name" value="METALLOPEPTIDASE, PUTATIVE (AFU_ORTHOLOGUE AFUA_6G09600)-RELATED"/>
    <property type="match status" value="1"/>
</dbReference>
<dbReference type="FunFam" id="3.30.70.360:FF:000014">
    <property type="entry name" value="N-acyl-L-amino acid amidohydrolase"/>
    <property type="match status" value="1"/>
</dbReference>
<dbReference type="Proteomes" id="UP000036045">
    <property type="component" value="Unassembled WGS sequence"/>
</dbReference>
<feature type="binding site" evidence="3">
    <location>
        <position position="139"/>
    </location>
    <ligand>
        <name>Mn(2+)</name>
        <dbReference type="ChEBI" id="CHEBI:29035"/>
        <label>2</label>
    </ligand>
</feature>
<feature type="binding site" evidence="3">
    <location>
        <position position="105"/>
    </location>
    <ligand>
        <name>Mn(2+)</name>
        <dbReference type="ChEBI" id="CHEBI:29035"/>
        <label>2</label>
    </ligand>
</feature>
<keyword evidence="3" id="KW-0464">Manganese</keyword>
<evidence type="ECO:0000313" key="6">
    <source>
        <dbReference type="Proteomes" id="UP000036045"/>
    </source>
</evidence>
<dbReference type="Gene3D" id="3.30.70.360">
    <property type="match status" value="1"/>
</dbReference>
<organism evidence="5 6">
    <name type="scientific">Niallia circulans</name>
    <name type="common">Bacillus circulans</name>
    <dbReference type="NCBI Taxonomy" id="1397"/>
    <lineage>
        <taxon>Bacteria</taxon>
        <taxon>Bacillati</taxon>
        <taxon>Bacillota</taxon>
        <taxon>Bacilli</taxon>
        <taxon>Bacillales</taxon>
        <taxon>Bacillaceae</taxon>
        <taxon>Niallia</taxon>
    </lineage>
</organism>
<dbReference type="EMBL" id="LDPH01000007">
    <property type="protein sequence ID" value="KLV26788.1"/>
    <property type="molecule type" value="Genomic_DNA"/>
</dbReference>
<comment type="cofactor">
    <cofactor evidence="3">
        <name>Mn(2+)</name>
        <dbReference type="ChEBI" id="CHEBI:29035"/>
    </cofactor>
    <text evidence="3">The Mn(2+) ion enhances activity.</text>
</comment>
<dbReference type="CDD" id="cd08021">
    <property type="entry name" value="M20_Acy1_YhaA-like"/>
    <property type="match status" value="1"/>
</dbReference>
<dbReference type="OrthoDB" id="9776731at2"/>
<comment type="similarity">
    <text evidence="1">Belongs to the peptidase M20 family.</text>
</comment>
<dbReference type="InterPro" id="IPR017439">
    <property type="entry name" value="Amidohydrolase"/>
</dbReference>
<dbReference type="Pfam" id="PF07687">
    <property type="entry name" value="M20_dimer"/>
    <property type="match status" value="1"/>
</dbReference>
<protein>
    <submittedName>
        <fullName evidence="5">Peptidase M20</fullName>
    </submittedName>
</protein>
<dbReference type="InterPro" id="IPR011650">
    <property type="entry name" value="Peptidase_M20_dimer"/>
</dbReference>
<reference evidence="5 6" key="1">
    <citation type="submission" date="2015-05" db="EMBL/GenBank/DDBJ databases">
        <title>Whole genome sequence and identification of bacterial endophytes from Costus igneus.</title>
        <authorList>
            <person name="Lee Y.P."/>
            <person name="Gan H.M."/>
            <person name="Eng W."/>
            <person name="Wheatley M.S."/>
            <person name="Caraballo A."/>
            <person name="Polter S."/>
            <person name="Savka M.A."/>
            <person name="Hudson A.O."/>
        </authorList>
    </citation>
    <scope>NUCLEOTIDE SEQUENCE [LARGE SCALE GENOMIC DNA]</scope>
    <source>
        <strain evidence="5 6">RIT379</strain>
    </source>
</reference>
<dbReference type="SUPFAM" id="SSF53187">
    <property type="entry name" value="Zn-dependent exopeptidases"/>
    <property type="match status" value="1"/>
</dbReference>
<dbReference type="AlphaFoldDB" id="A0A0J1ILJ1"/>
<dbReference type="PATRIC" id="fig|1397.4.peg.5193"/>
<sequence>MLEKWYEEIEAMYEQMVEWRRYLHENPELSFQEINTSKMIGDLLESFGIEVRRNVGGNGIVGKIYGAKPGKTIALRADFDALPIQDEKNVAFKSKVPGVMHACGHDGHTATLLAVAKVLQDNAEELAGNVVLLHQHAEESPPGGAIAMIEDGCLDGVDVVYGAHLASGSELGSVLYRIGPVSAASDAFELKIQGKGGHGASPHQTIDAVAVGVQIANQLKHIVSRRVNPQKPAVISIGSFHAGNAGNVISDTADLTGTVRTFDEDVRSLIIEEMEQLIKGVCKAFHATYEFNYTKGYPSTVNTVDETNILEKCLINALPESKPVIIEKPGMGGEDFSYYLQNRPGCFFSVGARNEDIEAIYPHHHPKFTFDERAMLHTAKIFLSLVDYYTNTERKEALVNSSTI</sequence>
<feature type="binding site" evidence="3">
    <location>
        <position position="364"/>
    </location>
    <ligand>
        <name>Mn(2+)</name>
        <dbReference type="ChEBI" id="CHEBI:29035"/>
        <label>2</label>
    </ligand>
</feature>
<feature type="domain" description="Peptidase M20 dimerisation" evidence="4">
    <location>
        <begin position="187"/>
        <end position="282"/>
    </location>
</feature>
<dbReference type="InterPro" id="IPR036264">
    <property type="entry name" value="Bact_exopeptidase_dim_dom"/>
</dbReference>
<gene>
    <name evidence="5" type="ORF">ABW02_09605</name>
</gene>
<dbReference type="GO" id="GO:0046872">
    <property type="term" value="F:metal ion binding"/>
    <property type="evidence" value="ECO:0007669"/>
    <property type="project" value="UniProtKB-KW"/>
</dbReference>
<name>A0A0J1ILJ1_NIACI</name>
<comment type="caution">
    <text evidence="5">The sequence shown here is derived from an EMBL/GenBank/DDBJ whole genome shotgun (WGS) entry which is preliminary data.</text>
</comment>
<dbReference type="PANTHER" id="PTHR11014">
    <property type="entry name" value="PEPTIDASE M20 FAMILY MEMBER"/>
    <property type="match status" value="1"/>
</dbReference>
<evidence type="ECO:0000256" key="2">
    <source>
        <dbReference type="ARBA" id="ARBA00022801"/>
    </source>
</evidence>
<feature type="binding site" evidence="3">
    <location>
        <position position="103"/>
    </location>
    <ligand>
        <name>Mn(2+)</name>
        <dbReference type="ChEBI" id="CHEBI:29035"/>
        <label>2</label>
    </ligand>
</feature>
<evidence type="ECO:0000259" key="4">
    <source>
        <dbReference type="Pfam" id="PF07687"/>
    </source>
</evidence>
<dbReference type="SUPFAM" id="SSF55031">
    <property type="entry name" value="Bacterial exopeptidase dimerisation domain"/>
    <property type="match status" value="1"/>
</dbReference>
<feature type="binding site" evidence="3">
    <location>
        <position position="164"/>
    </location>
    <ligand>
        <name>Mn(2+)</name>
        <dbReference type="ChEBI" id="CHEBI:29035"/>
        <label>2</label>
    </ligand>
</feature>
<dbReference type="RefSeq" id="WP_047941763.1">
    <property type="nucleotide sequence ID" value="NZ_CP053989.1"/>
</dbReference>
<dbReference type="NCBIfam" id="TIGR01891">
    <property type="entry name" value="amidohydrolases"/>
    <property type="match status" value="1"/>
</dbReference>
<dbReference type="Pfam" id="PF01546">
    <property type="entry name" value="Peptidase_M20"/>
    <property type="match status" value="1"/>
</dbReference>
<evidence type="ECO:0000313" key="5">
    <source>
        <dbReference type="EMBL" id="KLV26788.1"/>
    </source>
</evidence>